<comment type="caution">
    <text evidence="1">The sequence shown here is derived from an EMBL/GenBank/DDBJ whole genome shotgun (WGS) entry which is preliminary data.</text>
</comment>
<name>A0A814AM96_9BILA</name>
<dbReference type="EMBL" id="CAJOBC010001722">
    <property type="protein sequence ID" value="CAF3695038.1"/>
    <property type="molecule type" value="Genomic_DNA"/>
</dbReference>
<evidence type="ECO:0000313" key="1">
    <source>
        <dbReference type="EMBL" id="CAF0914601.1"/>
    </source>
</evidence>
<keyword evidence="3" id="KW-1185">Reference proteome</keyword>
<dbReference type="Proteomes" id="UP000681722">
    <property type="component" value="Unassembled WGS sequence"/>
</dbReference>
<dbReference type="Proteomes" id="UP000663829">
    <property type="component" value="Unassembled WGS sequence"/>
</dbReference>
<dbReference type="EMBL" id="CAJNOQ010001722">
    <property type="protein sequence ID" value="CAF0914601.1"/>
    <property type="molecule type" value="Genomic_DNA"/>
</dbReference>
<dbReference type="AlphaFoldDB" id="A0A814AM96"/>
<gene>
    <name evidence="1" type="ORF">GPM918_LOCUS9327</name>
    <name evidence="2" type="ORF">SRO942_LOCUS9328</name>
</gene>
<accession>A0A814AM96</accession>
<sequence>MQNLLLRLGHFPEGAEKLQIKQRTVSNQFQNEHPLKDLIETFEASDYWKHSHWQINYDLIDVDWYHFYTIPFAFTHLWSLKMNEKKIYSNFSSNVRSVTITHPQEMYKTSFLKKLKHVHIKIGRSGSNKLFIEPERDFSVTTRSATIETNDVIFSFEKTLQLIINSCDINNLQHFVASGTSLSHLFRNESCISSSLIDLFKNVKQLKLLGSDLKMIDISRYFRKLQTLILVKQQFKAFEFDLNNEMTVLARDMKQLIYLDICSAIHVLYVTVLDFNPNYDRSIIEHIMVKHNRLPYHLEIQAERIRLQLA</sequence>
<evidence type="ECO:0000313" key="3">
    <source>
        <dbReference type="Proteomes" id="UP000663829"/>
    </source>
</evidence>
<reference evidence="1" key="1">
    <citation type="submission" date="2021-02" db="EMBL/GenBank/DDBJ databases">
        <authorList>
            <person name="Nowell W R."/>
        </authorList>
    </citation>
    <scope>NUCLEOTIDE SEQUENCE</scope>
</reference>
<organism evidence="1 3">
    <name type="scientific">Didymodactylos carnosus</name>
    <dbReference type="NCBI Taxonomy" id="1234261"/>
    <lineage>
        <taxon>Eukaryota</taxon>
        <taxon>Metazoa</taxon>
        <taxon>Spiralia</taxon>
        <taxon>Gnathifera</taxon>
        <taxon>Rotifera</taxon>
        <taxon>Eurotatoria</taxon>
        <taxon>Bdelloidea</taxon>
        <taxon>Philodinida</taxon>
        <taxon>Philodinidae</taxon>
        <taxon>Didymodactylos</taxon>
    </lineage>
</organism>
<evidence type="ECO:0000313" key="2">
    <source>
        <dbReference type="EMBL" id="CAF3695038.1"/>
    </source>
</evidence>
<proteinExistence type="predicted"/>
<protein>
    <submittedName>
        <fullName evidence="1">Uncharacterized protein</fullName>
    </submittedName>
</protein>